<dbReference type="RefSeq" id="XP_055888701.1">
    <property type="nucleotide sequence ID" value="XM_056032726.1"/>
</dbReference>
<dbReference type="Proteomes" id="UP001165740">
    <property type="component" value="Chromosome 6"/>
</dbReference>
<sequence length="1124" mass="124914">MSVVGVDEKQVSALIRRHEQVKRWEDSDTNLEPVSPKKDSVKVKFQDGCVFLAACSSGDKEEVKKLLQRGADINTANVDGLTALHQACIDDNIEMVEFLVEQGADVDVCDNEGWTPLHATASCAFTEIARYLIKHGANVAAVNNDGDLPSDIAENDEMEKLLKDEMKKQGIDENSAKCEEEQRMLEDANKWLKDKNVEEIKHPKTGASALHVAAAKGYLKVMSLLLEAGVDVNAEDFDGWTPLHAAAHWGQEEACKLLVENMCDMEHKNKAGHTAFDLADKDMLTLLEELKEKQTSYKNRHETDKEIILPPGHVIKRRSSVTRMSGDQKQNVIQRTSEEERVALLSIHPSKNEDKTANSISLDESEETETERKNEKNKQVSQQIQPPTCITNTTTTSSWQRTAILTSLPPSAEIRRPDMPKIEEVSETERPTVVSTSVSVTVTTAPSINTVPSVTASISSITTSSDTATTAVLSSKPTVSISKVESLADPTSDASIQLRQRRSRLMGHRSLFFSSPIESPEIPISSVSNTGRDLVSRSISVPARLPTEKDDMPTPVSTATDNVPSWRQGLRKTGSTSMVHERMSENESNSLPRSASSPRLAQDARLELLQERLANRRPYSSTGGSVTTVTTSTMSTVTDKIGDRNSYTFGQNYTGLRTNRLSNYVPSYQARQQREANANSEDKQGLSELGRLRDRNSLTGLSSTSSSPSPIPASSATTSPSTNINSLNRRSFEPPKRDEETETQRKARAKHARQTRRSTQGVSLEDIEKAEEVLRSNDPLNPTSTYTSTSRTSVSTKDNGVVSNGQSVTTGIATTTTTTNSSCDNPTKEDSSVISGYRLRTSEDKSDAVDSPVTRSFRRAREDKDLTSSSNTSTDITSNYIPRSQRNSAILSSEPSSSITSSQSLLRTSSLRTNRVRNCETDSIQTPKAEEESRNDDSSLEKKDEKKESSSIRSRRQRRERRSTGIVYDNEEGELSKENKPEEDKSDNLGSSKYSSRFSSNSDAPSSDRTQRPTSYSEYSRSTGSLDIDYKKKYEDEKSENERLRKELEETKKSLLDAKAELDKVLKQREKEQPRNSERDKRTLERKISEMEEELKSMEKVKADNIKLKEENRALTRVVAKLSK</sequence>
<dbReference type="InterPro" id="IPR002110">
    <property type="entry name" value="Ankyrin_rpt"/>
</dbReference>
<dbReference type="SUPFAM" id="SSF48403">
    <property type="entry name" value="Ankyrin repeat"/>
    <property type="match status" value="1"/>
</dbReference>
<feature type="region of interest" description="Disordered" evidence="14">
    <location>
        <begin position="612"/>
        <end position="634"/>
    </location>
</feature>
<reference evidence="17" key="1">
    <citation type="submission" date="2025-08" db="UniProtKB">
        <authorList>
            <consortium name="RefSeq"/>
        </authorList>
    </citation>
    <scope>IDENTIFICATION</scope>
</reference>
<evidence type="ECO:0000256" key="3">
    <source>
        <dbReference type="ARBA" id="ARBA00022490"/>
    </source>
</evidence>
<dbReference type="Gene3D" id="6.10.140.390">
    <property type="match status" value="1"/>
</dbReference>
<dbReference type="InterPro" id="IPR036770">
    <property type="entry name" value="Ankyrin_rpt-contain_sf"/>
</dbReference>
<feature type="compositionally biased region" description="Basic and acidic residues" evidence="14">
    <location>
        <begin position="1028"/>
        <end position="1046"/>
    </location>
</feature>
<feature type="compositionally biased region" description="Polar residues" evidence="14">
    <location>
        <begin position="797"/>
        <end position="808"/>
    </location>
</feature>
<dbReference type="GeneID" id="106067201"/>
<dbReference type="GO" id="GO:0007165">
    <property type="term" value="P:signal transduction"/>
    <property type="evidence" value="ECO:0007669"/>
    <property type="project" value="InterPro"/>
</dbReference>
<dbReference type="FunFam" id="1.25.40.20:FF:000007">
    <property type="entry name" value="Phosphatase 1 regulatory subunit 12A"/>
    <property type="match status" value="1"/>
</dbReference>
<keyword evidence="4" id="KW-0597">Phosphoprotein</keyword>
<feature type="compositionally biased region" description="Low complexity" evidence="14">
    <location>
        <begin position="867"/>
        <end position="879"/>
    </location>
</feature>
<feature type="compositionally biased region" description="Low complexity" evidence="14">
    <location>
        <begin position="702"/>
        <end position="726"/>
    </location>
</feature>
<feature type="compositionally biased region" description="Basic and acidic residues" evidence="14">
    <location>
        <begin position="974"/>
        <end position="987"/>
    </location>
</feature>
<dbReference type="AlphaFoldDB" id="A0A9W3AN95"/>
<evidence type="ECO:0000313" key="17">
    <source>
        <dbReference type="RefSeq" id="XP_055888701.1"/>
    </source>
</evidence>
<evidence type="ECO:0000256" key="11">
    <source>
        <dbReference type="ARBA" id="ARBA00072757"/>
    </source>
</evidence>
<dbReference type="SMART" id="SM00248">
    <property type="entry name" value="ANK"/>
    <property type="match status" value="5"/>
</dbReference>
<feature type="repeat" description="ANK" evidence="13">
    <location>
        <begin position="79"/>
        <end position="111"/>
    </location>
</feature>
<evidence type="ECO:0000256" key="7">
    <source>
        <dbReference type="ARBA" id="ARBA00023212"/>
    </source>
</evidence>
<evidence type="ECO:0000256" key="2">
    <source>
        <dbReference type="ARBA" id="ARBA00022473"/>
    </source>
</evidence>
<feature type="compositionally biased region" description="Low complexity" evidence="14">
    <location>
        <begin position="809"/>
        <end position="819"/>
    </location>
</feature>
<dbReference type="FunFam" id="1.25.40.20:FF:000004">
    <property type="entry name" value="Phosphatase 1 regulatory subunit 12A"/>
    <property type="match status" value="1"/>
</dbReference>
<keyword evidence="2" id="KW-0217">Developmental protein</keyword>
<feature type="repeat" description="ANK" evidence="13">
    <location>
        <begin position="205"/>
        <end position="237"/>
    </location>
</feature>
<dbReference type="OMA" id="GYSEVLX"/>
<keyword evidence="16" id="KW-1185">Reference proteome</keyword>
<gene>
    <name evidence="17" type="primary">LOC106067201</name>
</gene>
<feature type="region of interest" description="Disordered" evidence="14">
    <location>
        <begin position="345"/>
        <end position="393"/>
    </location>
</feature>
<feature type="repeat" description="ANK" evidence="13">
    <location>
        <begin position="112"/>
        <end position="144"/>
    </location>
</feature>
<dbReference type="InterPro" id="IPR051226">
    <property type="entry name" value="PP1_Regulatory_Subunit"/>
</dbReference>
<accession>A0A9W3AN95</accession>
<evidence type="ECO:0000256" key="6">
    <source>
        <dbReference type="ARBA" id="ARBA00023043"/>
    </source>
</evidence>
<feature type="region of interest" description="Disordered" evidence="14">
    <location>
        <begin position="1065"/>
        <end position="1086"/>
    </location>
</feature>
<dbReference type="InterPro" id="IPR031775">
    <property type="entry name" value="PRKG1_interact"/>
</dbReference>
<dbReference type="Gene3D" id="6.10.250.1820">
    <property type="match status" value="1"/>
</dbReference>
<feature type="compositionally biased region" description="Low complexity" evidence="14">
    <location>
        <begin position="888"/>
        <end position="911"/>
    </location>
</feature>
<feature type="repeat" description="ANK" evidence="13">
    <location>
        <begin position="238"/>
        <end position="270"/>
    </location>
</feature>
<feature type="domain" description="cGMP-dependent protein kinase interacting" evidence="15">
    <location>
        <begin position="1029"/>
        <end position="1124"/>
    </location>
</feature>
<name>A0A9W3AN95_BIOGL</name>
<feature type="compositionally biased region" description="Polar residues" evidence="14">
    <location>
        <begin position="1003"/>
        <end position="1025"/>
    </location>
</feature>
<dbReference type="PROSITE" id="PS50088">
    <property type="entry name" value="ANK_REPEAT"/>
    <property type="match status" value="4"/>
</dbReference>
<feature type="compositionally biased region" description="Low complexity" evidence="14">
    <location>
        <begin position="783"/>
        <end position="796"/>
    </location>
</feature>
<dbReference type="GO" id="GO:0005856">
    <property type="term" value="C:cytoskeleton"/>
    <property type="evidence" value="ECO:0007669"/>
    <property type="project" value="UniProtKB-SubCell"/>
</dbReference>
<feature type="region of interest" description="Disordered" evidence="14">
    <location>
        <begin position="545"/>
        <end position="599"/>
    </location>
</feature>
<evidence type="ECO:0000256" key="13">
    <source>
        <dbReference type="PROSITE-ProRule" id="PRU00023"/>
    </source>
</evidence>
<feature type="compositionally biased region" description="Polar residues" evidence="14">
    <location>
        <begin position="586"/>
        <end position="599"/>
    </location>
</feature>
<evidence type="ECO:0000256" key="5">
    <source>
        <dbReference type="ARBA" id="ARBA00022737"/>
    </source>
</evidence>
<evidence type="ECO:0000256" key="8">
    <source>
        <dbReference type="ARBA" id="ARBA00038386"/>
    </source>
</evidence>
<dbReference type="PROSITE" id="PS50297">
    <property type="entry name" value="ANK_REP_REGION"/>
    <property type="match status" value="4"/>
</dbReference>
<dbReference type="GO" id="GO:0004857">
    <property type="term" value="F:enzyme inhibitor activity"/>
    <property type="evidence" value="ECO:0007669"/>
    <property type="project" value="TreeGrafter"/>
</dbReference>
<dbReference type="CDD" id="cd21930">
    <property type="entry name" value="IPD_PPP1R12"/>
    <property type="match status" value="1"/>
</dbReference>
<keyword evidence="3" id="KW-0963">Cytoplasm</keyword>
<evidence type="ECO:0000256" key="10">
    <source>
        <dbReference type="ARBA" id="ARBA00065548"/>
    </source>
</evidence>
<comment type="function">
    <text evidence="9">Regulates myosin phosphatase activity. Augments Ca(2+) sensitivity of the contractile apparatus.</text>
</comment>
<feature type="compositionally biased region" description="Basic and acidic residues" evidence="14">
    <location>
        <begin position="730"/>
        <end position="745"/>
    </location>
</feature>
<dbReference type="GO" id="GO:0005737">
    <property type="term" value="C:cytoplasm"/>
    <property type="evidence" value="ECO:0007669"/>
    <property type="project" value="TreeGrafter"/>
</dbReference>
<evidence type="ECO:0000256" key="12">
    <source>
        <dbReference type="ARBA" id="ARBA00083252"/>
    </source>
</evidence>
<comment type="subunit">
    <text evidence="10">PP1 comprises a catalytic subunit, PPP1CA, PPP1CB or PPP1CC, and one or several targeting or regulatory subunits. PPP1R12B mediates binding to myosin. Isoform 3 and isoform 4 bind PPP1R12A, but not isoform 1 of PPP1R12B itself. Binds IL16.</text>
</comment>
<dbReference type="Pfam" id="PF12796">
    <property type="entry name" value="Ank_2"/>
    <property type="match status" value="2"/>
</dbReference>
<feature type="compositionally biased region" description="Low complexity" evidence="14">
    <location>
        <begin position="620"/>
        <end position="634"/>
    </location>
</feature>
<feature type="compositionally biased region" description="Low complexity" evidence="14">
    <location>
        <begin position="382"/>
        <end position="393"/>
    </location>
</feature>
<dbReference type="Pfam" id="PF15898">
    <property type="entry name" value="PRKG1_interact"/>
    <property type="match status" value="1"/>
</dbReference>
<dbReference type="PANTHER" id="PTHR24179">
    <property type="entry name" value="PROTEIN PHOSPHATASE 1 REGULATORY SUBUNIT 12"/>
    <property type="match status" value="1"/>
</dbReference>
<dbReference type="PANTHER" id="PTHR24179:SF21">
    <property type="entry name" value="MYOSIN BINDING SUBUNIT, ISOFORM O"/>
    <property type="match status" value="1"/>
</dbReference>
<feature type="compositionally biased region" description="Basic and acidic residues" evidence="14">
    <location>
        <begin position="928"/>
        <end position="950"/>
    </location>
</feature>
<evidence type="ECO:0000259" key="15">
    <source>
        <dbReference type="Pfam" id="PF15898"/>
    </source>
</evidence>
<feature type="compositionally biased region" description="Low complexity" evidence="14">
    <location>
        <begin position="991"/>
        <end position="1002"/>
    </location>
</feature>
<dbReference type="PIRSF" id="PIRSF038141">
    <property type="entry name" value="PP1_12ABC_vert"/>
    <property type="match status" value="1"/>
</dbReference>
<keyword evidence="6 13" id="KW-0040">ANK repeat</keyword>
<evidence type="ECO:0000256" key="9">
    <source>
        <dbReference type="ARBA" id="ARBA00059024"/>
    </source>
</evidence>
<keyword evidence="7" id="KW-0206">Cytoskeleton</keyword>
<feature type="compositionally biased region" description="Polar residues" evidence="14">
    <location>
        <begin position="555"/>
        <end position="565"/>
    </location>
</feature>
<dbReference type="Gene3D" id="1.25.40.20">
    <property type="entry name" value="Ankyrin repeat-containing domain"/>
    <property type="match status" value="2"/>
</dbReference>
<evidence type="ECO:0000256" key="4">
    <source>
        <dbReference type="ARBA" id="ARBA00022553"/>
    </source>
</evidence>
<evidence type="ECO:0000256" key="1">
    <source>
        <dbReference type="ARBA" id="ARBA00004245"/>
    </source>
</evidence>
<organism evidence="16 17">
    <name type="scientific">Biomphalaria glabrata</name>
    <name type="common">Bloodfluke planorb</name>
    <name type="synonym">Freshwater snail</name>
    <dbReference type="NCBI Taxonomy" id="6526"/>
    <lineage>
        <taxon>Eukaryota</taxon>
        <taxon>Metazoa</taxon>
        <taxon>Spiralia</taxon>
        <taxon>Lophotrochozoa</taxon>
        <taxon>Mollusca</taxon>
        <taxon>Gastropoda</taxon>
        <taxon>Heterobranchia</taxon>
        <taxon>Euthyneura</taxon>
        <taxon>Panpulmonata</taxon>
        <taxon>Hygrophila</taxon>
        <taxon>Lymnaeoidea</taxon>
        <taxon>Planorbidae</taxon>
        <taxon>Biomphalaria</taxon>
    </lineage>
</organism>
<dbReference type="GO" id="GO:0019901">
    <property type="term" value="F:protein kinase binding"/>
    <property type="evidence" value="ECO:0007669"/>
    <property type="project" value="InterPro"/>
</dbReference>
<feature type="compositionally biased region" description="Basic residues" evidence="14">
    <location>
        <begin position="746"/>
        <end position="756"/>
    </location>
</feature>
<feature type="region of interest" description="Disordered" evidence="14">
    <location>
        <begin position="671"/>
        <end position="1046"/>
    </location>
</feature>
<feature type="compositionally biased region" description="Basic and acidic residues" evidence="14">
    <location>
        <begin position="766"/>
        <end position="775"/>
    </location>
</feature>
<proteinExistence type="inferred from homology"/>
<comment type="similarity">
    <text evidence="8">Belongs to the NRARP family.</text>
</comment>
<dbReference type="InterPro" id="IPR017401">
    <property type="entry name" value="MYPT1/MYPT2/Mbs85"/>
</dbReference>
<protein>
    <recommendedName>
        <fullName evidence="11">Protein phosphatase 1 regulatory subunit 12B</fullName>
    </recommendedName>
    <alternativeName>
        <fullName evidence="12">Myosin phosphatase-targeting subunit 2</fullName>
    </alternativeName>
</protein>
<evidence type="ECO:0000256" key="14">
    <source>
        <dbReference type="SAM" id="MobiDB-lite"/>
    </source>
</evidence>
<keyword evidence="5" id="KW-0677">Repeat</keyword>
<comment type="subcellular location">
    <subcellularLocation>
        <location evidence="1">Cytoplasm</location>
        <location evidence="1">Cytoskeleton</location>
    </subcellularLocation>
</comment>
<evidence type="ECO:0000313" key="16">
    <source>
        <dbReference type="Proteomes" id="UP001165740"/>
    </source>
</evidence>
<feature type="compositionally biased region" description="Basic and acidic residues" evidence="14">
    <location>
        <begin position="680"/>
        <end position="696"/>
    </location>
</feature>
<dbReference type="GO" id="GO:0019208">
    <property type="term" value="F:phosphatase regulator activity"/>
    <property type="evidence" value="ECO:0007669"/>
    <property type="project" value="InterPro"/>
</dbReference>